<evidence type="ECO:0000313" key="4">
    <source>
        <dbReference type="EMBL" id="RNA12096.1"/>
    </source>
</evidence>
<keyword evidence="1" id="KW-0143">Chaperone</keyword>
<dbReference type="PROSITE" id="PS50076">
    <property type="entry name" value="DNAJ_2"/>
    <property type="match status" value="1"/>
</dbReference>
<name>A0A3M7QKX7_BRAPC</name>
<keyword evidence="2" id="KW-0812">Transmembrane</keyword>
<dbReference type="Pfam" id="PF00226">
    <property type="entry name" value="DnaJ"/>
    <property type="match status" value="1"/>
</dbReference>
<dbReference type="InterPro" id="IPR051938">
    <property type="entry name" value="Apopto_cytoskel_mod"/>
</dbReference>
<feature type="domain" description="J" evidence="3">
    <location>
        <begin position="29"/>
        <end position="93"/>
    </location>
</feature>
<dbReference type="SUPFAM" id="SSF46565">
    <property type="entry name" value="Chaperone J-domain"/>
    <property type="match status" value="1"/>
</dbReference>
<evidence type="ECO:0000256" key="1">
    <source>
        <dbReference type="ARBA" id="ARBA00023186"/>
    </source>
</evidence>
<evidence type="ECO:0000256" key="2">
    <source>
        <dbReference type="SAM" id="Phobius"/>
    </source>
</evidence>
<dbReference type="Proteomes" id="UP000276133">
    <property type="component" value="Unassembled WGS sequence"/>
</dbReference>
<dbReference type="PANTHER" id="PTHR44145:SF3">
    <property type="entry name" value="DNAJ HOMOLOG SUBFAMILY A MEMBER 3, MITOCHONDRIAL"/>
    <property type="match status" value="1"/>
</dbReference>
<dbReference type="STRING" id="10195.A0A3M7QKX7"/>
<proteinExistence type="predicted"/>
<feature type="transmembrane region" description="Helical" evidence="2">
    <location>
        <begin position="182"/>
        <end position="200"/>
    </location>
</feature>
<dbReference type="EMBL" id="REGN01005765">
    <property type="protein sequence ID" value="RNA12096.1"/>
    <property type="molecule type" value="Genomic_DNA"/>
</dbReference>
<keyword evidence="5" id="KW-1185">Reference proteome</keyword>
<dbReference type="InterPro" id="IPR036869">
    <property type="entry name" value="J_dom_sf"/>
</dbReference>
<organism evidence="4 5">
    <name type="scientific">Brachionus plicatilis</name>
    <name type="common">Marine rotifer</name>
    <name type="synonym">Brachionus muelleri</name>
    <dbReference type="NCBI Taxonomy" id="10195"/>
    <lineage>
        <taxon>Eukaryota</taxon>
        <taxon>Metazoa</taxon>
        <taxon>Spiralia</taxon>
        <taxon>Gnathifera</taxon>
        <taxon>Rotifera</taxon>
        <taxon>Eurotatoria</taxon>
        <taxon>Monogononta</taxon>
        <taxon>Pseudotrocha</taxon>
        <taxon>Ploima</taxon>
        <taxon>Brachionidae</taxon>
        <taxon>Brachionus</taxon>
    </lineage>
</organism>
<dbReference type="PANTHER" id="PTHR44145">
    <property type="entry name" value="DNAJ HOMOLOG SUBFAMILY A MEMBER 3, MITOCHONDRIAL"/>
    <property type="match status" value="1"/>
</dbReference>
<dbReference type="Gene3D" id="1.10.287.110">
    <property type="entry name" value="DnaJ domain"/>
    <property type="match status" value="1"/>
</dbReference>
<dbReference type="PROSITE" id="PS00636">
    <property type="entry name" value="DNAJ_1"/>
    <property type="match status" value="1"/>
</dbReference>
<keyword evidence="2" id="KW-0472">Membrane</keyword>
<comment type="caution">
    <text evidence="4">The sequence shown here is derived from an EMBL/GenBank/DDBJ whole genome shotgun (WGS) entry which is preliminary data.</text>
</comment>
<dbReference type="InterPro" id="IPR001623">
    <property type="entry name" value="DnaJ_domain"/>
</dbReference>
<dbReference type="InterPro" id="IPR018253">
    <property type="entry name" value="DnaJ_domain_CS"/>
</dbReference>
<dbReference type="AlphaFoldDB" id="A0A3M7QKX7"/>
<dbReference type="SMART" id="SM00271">
    <property type="entry name" value="DnaJ"/>
    <property type="match status" value="1"/>
</dbReference>
<reference evidence="4 5" key="1">
    <citation type="journal article" date="2018" name="Sci. Rep.">
        <title>Genomic signatures of local adaptation to the degree of environmental predictability in rotifers.</title>
        <authorList>
            <person name="Franch-Gras L."/>
            <person name="Hahn C."/>
            <person name="Garcia-Roger E.M."/>
            <person name="Carmona M.J."/>
            <person name="Serra M."/>
            <person name="Gomez A."/>
        </authorList>
    </citation>
    <scope>NUCLEOTIDE SEQUENCE [LARGE SCALE GENOMIC DNA]</scope>
    <source>
        <strain evidence="4">HYR1</strain>
    </source>
</reference>
<accession>A0A3M7QKX7</accession>
<dbReference type="PRINTS" id="PR00625">
    <property type="entry name" value="JDOMAIN"/>
</dbReference>
<sequence>MWNKIELIRLKNPLKAQFNLIATRFYTTDYYNVLDLKRTATKREIKQAYYRLSKKFHPDINSEVNAAEKFKAIHEAYQILGDEKKKLDYDMSLNQGYYPTRSEGEFTFRSYRPRTGPVYPSSSSYNFEEHFQAHYGQGTKRPHPSSSRAHHSRKMSQEELKNYWNKKEFSDEDYLTNLKNQFFFRSLIVILILTASFLIIKKAKDNEEEKGRKAYLLSMQQNINKK</sequence>
<gene>
    <name evidence="4" type="ORF">BpHYR1_035674</name>
</gene>
<keyword evidence="2" id="KW-1133">Transmembrane helix</keyword>
<evidence type="ECO:0000313" key="5">
    <source>
        <dbReference type="Proteomes" id="UP000276133"/>
    </source>
</evidence>
<evidence type="ECO:0000259" key="3">
    <source>
        <dbReference type="PROSITE" id="PS50076"/>
    </source>
</evidence>
<dbReference type="CDD" id="cd06257">
    <property type="entry name" value="DnaJ"/>
    <property type="match status" value="1"/>
</dbReference>
<protein>
    <submittedName>
        <fullName evidence="4">Molecular chaperone</fullName>
    </submittedName>
</protein>
<dbReference type="OrthoDB" id="376357at2759"/>